<sequence>MANSALFHCHLLVFLLLSIIVLTRQDVPLGSSLTASDDGASWTSPSGEFAFGFRRLGNSDLFIVAIWFDKIPEKTIVWSANGDHPVQKGSKIELTTNGELVLYNLQGQELWKPKAVSGRATSASMLDTGNFVLLSTDSSHIWGSFDEPTDTILPTQVLGKPSKLSSRRTVTDYSNGKFQLRLQSDGNLELYLVAVPSDYPYGSYWSTDTVGSGYQLIFNESGYLYLLQTNGYIINLTPKEVTSTTKGFYHRVTLDFDGVLRQYIYPKTQPSKDTQSWSVVWYEPSNMCLAVINSLGSGTCGYNSYCRLDAEQRPSCECPPGYTYLDPNNTYGGCKPEFKAQSCEMGGLKEASGYEMKEVIDIDWPLNDYERYSPVDEELCKEICLEDCFCYVSVFGLGDTCWKKRVPLSNGKMDPSVQRKTYIKVAKVNSSFHNSTSPSCVLG</sequence>
<dbReference type="CDD" id="cd00028">
    <property type="entry name" value="B_lectin"/>
    <property type="match status" value="1"/>
</dbReference>
<protein>
    <submittedName>
        <fullName evidence="5">G-type lectin S-receptor-like serine/threonine-protein kinase LECRK2</fullName>
    </submittedName>
</protein>
<dbReference type="OrthoDB" id="1930390at2759"/>
<keyword evidence="1 3" id="KW-0732">Signal</keyword>
<dbReference type="FunFam" id="2.90.10.10:FF:000013">
    <property type="entry name" value="G-type lectin S-receptor-like serine/threonine-protein kinase LECRK1"/>
    <property type="match status" value="1"/>
</dbReference>
<evidence type="ECO:0000256" key="2">
    <source>
        <dbReference type="ARBA" id="ARBA00023157"/>
    </source>
</evidence>
<evidence type="ECO:0000256" key="3">
    <source>
        <dbReference type="SAM" id="SignalP"/>
    </source>
</evidence>
<keyword evidence="5" id="KW-0418">Kinase</keyword>
<name>A0A443N5M2_9MAGN</name>
<dbReference type="Proteomes" id="UP000283530">
    <property type="component" value="Unassembled WGS sequence"/>
</dbReference>
<dbReference type="SMART" id="SM00108">
    <property type="entry name" value="B_lectin"/>
    <property type="match status" value="1"/>
</dbReference>
<feature type="signal peptide" evidence="3">
    <location>
        <begin position="1"/>
        <end position="25"/>
    </location>
</feature>
<dbReference type="InterPro" id="IPR051343">
    <property type="entry name" value="G-type_lectin_kinases/EP1-like"/>
</dbReference>
<proteinExistence type="predicted"/>
<dbReference type="SUPFAM" id="SSF51110">
    <property type="entry name" value="alpha-D-mannose-specific plant lectins"/>
    <property type="match status" value="2"/>
</dbReference>
<dbReference type="InterPro" id="IPR000858">
    <property type="entry name" value="S_locus_glycoprot_dom"/>
</dbReference>
<dbReference type="Pfam" id="PF00954">
    <property type="entry name" value="S_locus_glycop"/>
    <property type="match status" value="1"/>
</dbReference>
<keyword evidence="5" id="KW-0430">Lectin</keyword>
<dbReference type="Gene3D" id="2.90.10.10">
    <property type="entry name" value="Bulb-type lectin domain"/>
    <property type="match status" value="2"/>
</dbReference>
<dbReference type="PANTHER" id="PTHR47976:SF108">
    <property type="entry name" value="G-TYPE LECTIN S-RECEPTOR-LIKE SERINE_THREONINE-PROTEIN KINASE LECRK1"/>
    <property type="match status" value="1"/>
</dbReference>
<evidence type="ECO:0000313" key="6">
    <source>
        <dbReference type="Proteomes" id="UP000283530"/>
    </source>
</evidence>
<dbReference type="GO" id="GO:0016301">
    <property type="term" value="F:kinase activity"/>
    <property type="evidence" value="ECO:0007669"/>
    <property type="project" value="UniProtKB-KW"/>
</dbReference>
<keyword evidence="5" id="KW-0675">Receptor</keyword>
<feature type="domain" description="Bulb-type lectin" evidence="4">
    <location>
        <begin position="18"/>
        <end position="146"/>
    </location>
</feature>
<dbReference type="STRING" id="337451.A0A443N5M2"/>
<gene>
    <name evidence="5" type="ORF">CKAN_00212500</name>
</gene>
<keyword evidence="5" id="KW-0808">Transferase</keyword>
<feature type="chain" id="PRO_5019220029" evidence="3">
    <location>
        <begin position="26"/>
        <end position="443"/>
    </location>
</feature>
<dbReference type="Pfam" id="PF01453">
    <property type="entry name" value="B_lectin"/>
    <property type="match status" value="1"/>
</dbReference>
<dbReference type="InterPro" id="IPR001480">
    <property type="entry name" value="Bulb-type_lectin_dom"/>
</dbReference>
<dbReference type="InterPro" id="IPR036426">
    <property type="entry name" value="Bulb-type_lectin_dom_sf"/>
</dbReference>
<dbReference type="PROSITE" id="PS50927">
    <property type="entry name" value="BULB_LECTIN"/>
    <property type="match status" value="1"/>
</dbReference>
<dbReference type="GO" id="GO:0048544">
    <property type="term" value="P:recognition of pollen"/>
    <property type="evidence" value="ECO:0007669"/>
    <property type="project" value="InterPro"/>
</dbReference>
<organism evidence="5 6">
    <name type="scientific">Cinnamomum micranthum f. kanehirae</name>
    <dbReference type="NCBI Taxonomy" id="337451"/>
    <lineage>
        <taxon>Eukaryota</taxon>
        <taxon>Viridiplantae</taxon>
        <taxon>Streptophyta</taxon>
        <taxon>Embryophyta</taxon>
        <taxon>Tracheophyta</taxon>
        <taxon>Spermatophyta</taxon>
        <taxon>Magnoliopsida</taxon>
        <taxon>Magnoliidae</taxon>
        <taxon>Laurales</taxon>
        <taxon>Lauraceae</taxon>
        <taxon>Cinnamomum</taxon>
    </lineage>
</organism>
<keyword evidence="2" id="KW-1015">Disulfide bond</keyword>
<reference evidence="5 6" key="1">
    <citation type="journal article" date="2019" name="Nat. Plants">
        <title>Stout camphor tree genome fills gaps in understanding of flowering plant genome evolution.</title>
        <authorList>
            <person name="Chaw S.M."/>
            <person name="Liu Y.C."/>
            <person name="Wu Y.W."/>
            <person name="Wang H.Y."/>
            <person name="Lin C.I."/>
            <person name="Wu C.S."/>
            <person name="Ke H.M."/>
            <person name="Chang L.Y."/>
            <person name="Hsu C.Y."/>
            <person name="Yang H.T."/>
            <person name="Sudianto E."/>
            <person name="Hsu M.H."/>
            <person name="Wu K.P."/>
            <person name="Wang L.N."/>
            <person name="Leebens-Mack J.H."/>
            <person name="Tsai I.J."/>
        </authorList>
    </citation>
    <scope>NUCLEOTIDE SEQUENCE [LARGE SCALE GENOMIC DNA]</scope>
    <source>
        <strain evidence="6">cv. Chaw 1501</strain>
        <tissue evidence="5">Young leaves</tissue>
    </source>
</reference>
<dbReference type="EMBL" id="QPKB01000001">
    <property type="protein sequence ID" value="RWR73819.1"/>
    <property type="molecule type" value="Genomic_DNA"/>
</dbReference>
<dbReference type="AlphaFoldDB" id="A0A443N5M2"/>
<accession>A0A443N5M2</accession>
<evidence type="ECO:0000259" key="4">
    <source>
        <dbReference type="PROSITE" id="PS50927"/>
    </source>
</evidence>
<evidence type="ECO:0000256" key="1">
    <source>
        <dbReference type="ARBA" id="ARBA00022729"/>
    </source>
</evidence>
<dbReference type="PANTHER" id="PTHR47976">
    <property type="entry name" value="G-TYPE LECTIN S-RECEPTOR-LIKE SERINE/THREONINE-PROTEIN KINASE SD2-5"/>
    <property type="match status" value="1"/>
</dbReference>
<dbReference type="GO" id="GO:0030246">
    <property type="term" value="F:carbohydrate binding"/>
    <property type="evidence" value="ECO:0007669"/>
    <property type="project" value="UniProtKB-KW"/>
</dbReference>
<evidence type="ECO:0000313" key="5">
    <source>
        <dbReference type="EMBL" id="RWR73819.1"/>
    </source>
</evidence>
<comment type="caution">
    <text evidence="5">The sequence shown here is derived from an EMBL/GenBank/DDBJ whole genome shotgun (WGS) entry which is preliminary data.</text>
</comment>
<keyword evidence="6" id="KW-1185">Reference proteome</keyword>